<evidence type="ECO:0000256" key="2">
    <source>
        <dbReference type="SAM" id="MobiDB-lite"/>
    </source>
</evidence>
<evidence type="ECO:0000313" key="5">
    <source>
        <dbReference type="Proteomes" id="UP000582016"/>
    </source>
</evidence>
<sequence>MQGSVFPKLVVSRGYISRLQERLAALESKSEEHSLLEATAARSRSTDLGDHIPLSTESNEISEQLIKASASISPYGTAEAQDQRQLNGEGKAPLTNPLAFHTYDFVPSVTGHILFMGTSSNWSFNKRVLTMTHERVKGRPLSMHNLHFTGTEGKVFDLRWDGTRRFTAQDVPDMSALPTKDFALYLINSVKFHCGWLYSLFDEDIFMERFRLFHENPSEYARAEPLWFVHYLLVLAFGKAFVVQSTKSRRPPGGDFFIQAMKLMPDFNFFDCDIIEEMQVLCCAALYLQSVDHIQQAYRLVCSALRHGLEHGIHTEMQSDALDAAYVQRSRHMFWTLYILERQLISLLGLPLSIADETISARFPEFPGQPQKLEALKIHVDFCRVLAKINQTVYGLEGKLDSRYLGATQSVLKSIATVTERLNKSFEIQASEGMAGISRISAHLHLMQHQNKCIILTTRPLLYTFLLSRLGHLEVALMHWLQSESVKGLVQMCTESAQQILRILSSLSEQGLLETFLRFDQDAAFTATIALLMAAAIDSSLLPDHTPWTQRAYGLFDEMNSRGNLVANMVAAELKQLEDLLKAFLTSNDSRPAVATQGPTTPRQGFMNDIDSGTGSVTDYAEPFSLESDDDFGLGLNYELSAEQLLNIANSLDIDSLTWPWPEDPMAEDVDGV</sequence>
<name>A0A8H5NLY5_9HYPO</name>
<feature type="region of interest" description="Disordered" evidence="2">
    <location>
        <begin position="591"/>
        <end position="621"/>
    </location>
</feature>
<dbReference type="EMBL" id="JAAOAQ010000039">
    <property type="protein sequence ID" value="KAF5570444.1"/>
    <property type="molecule type" value="Genomic_DNA"/>
</dbReference>
<dbReference type="PANTHER" id="PTHR46910:SF32">
    <property type="entry name" value="TRANSCRIPTION FACTOR DOMAIN-CONTAINING PROTEIN-RELATED"/>
    <property type="match status" value="1"/>
</dbReference>
<dbReference type="GO" id="GO:0003677">
    <property type="term" value="F:DNA binding"/>
    <property type="evidence" value="ECO:0007669"/>
    <property type="project" value="InterPro"/>
</dbReference>
<evidence type="ECO:0000313" key="4">
    <source>
        <dbReference type="EMBL" id="KAF5570444.1"/>
    </source>
</evidence>
<dbReference type="InterPro" id="IPR050987">
    <property type="entry name" value="AtrR-like"/>
</dbReference>
<dbReference type="CDD" id="cd12148">
    <property type="entry name" value="fungal_TF_MHR"/>
    <property type="match status" value="1"/>
</dbReference>
<reference evidence="4 5" key="1">
    <citation type="submission" date="2020-05" db="EMBL/GenBank/DDBJ databases">
        <title>Identification and distribution of gene clusters putatively required for synthesis of sphingolipid metabolism inhibitors in phylogenetically diverse species of the filamentous fungus Fusarium.</title>
        <authorList>
            <person name="Kim H.-S."/>
            <person name="Busman M."/>
            <person name="Brown D.W."/>
            <person name="Divon H."/>
            <person name="Uhlig S."/>
            <person name="Proctor R.H."/>
        </authorList>
    </citation>
    <scope>NUCLEOTIDE SEQUENCE [LARGE SCALE GENOMIC DNA]</scope>
    <source>
        <strain evidence="4 5">NRRL 13617</strain>
    </source>
</reference>
<proteinExistence type="predicted"/>
<dbReference type="PANTHER" id="PTHR46910">
    <property type="entry name" value="TRANSCRIPTION FACTOR PDR1"/>
    <property type="match status" value="1"/>
</dbReference>
<accession>A0A8H5NLY5</accession>
<keyword evidence="5" id="KW-1185">Reference proteome</keyword>
<dbReference type="Proteomes" id="UP000582016">
    <property type="component" value="Unassembled WGS sequence"/>
</dbReference>
<dbReference type="GO" id="GO:0003700">
    <property type="term" value="F:DNA-binding transcription factor activity"/>
    <property type="evidence" value="ECO:0007669"/>
    <property type="project" value="InterPro"/>
</dbReference>
<evidence type="ECO:0000256" key="1">
    <source>
        <dbReference type="ARBA" id="ARBA00023242"/>
    </source>
</evidence>
<dbReference type="Pfam" id="PF04082">
    <property type="entry name" value="Fungal_trans"/>
    <property type="match status" value="1"/>
</dbReference>
<dbReference type="GO" id="GO:0006351">
    <property type="term" value="P:DNA-templated transcription"/>
    <property type="evidence" value="ECO:0007669"/>
    <property type="project" value="InterPro"/>
</dbReference>
<comment type="caution">
    <text evidence="4">The sequence shown here is derived from an EMBL/GenBank/DDBJ whole genome shotgun (WGS) entry which is preliminary data.</text>
</comment>
<dbReference type="AlphaFoldDB" id="A0A8H5NLY5"/>
<dbReference type="InterPro" id="IPR007219">
    <property type="entry name" value="XnlR_reg_dom"/>
</dbReference>
<evidence type="ECO:0000259" key="3">
    <source>
        <dbReference type="SMART" id="SM00906"/>
    </source>
</evidence>
<dbReference type="SMART" id="SM00906">
    <property type="entry name" value="Fungal_trans"/>
    <property type="match status" value="1"/>
</dbReference>
<organism evidence="4 5">
    <name type="scientific">Fusarium phyllophilum</name>
    <dbReference type="NCBI Taxonomy" id="47803"/>
    <lineage>
        <taxon>Eukaryota</taxon>
        <taxon>Fungi</taxon>
        <taxon>Dikarya</taxon>
        <taxon>Ascomycota</taxon>
        <taxon>Pezizomycotina</taxon>
        <taxon>Sordariomycetes</taxon>
        <taxon>Hypocreomycetidae</taxon>
        <taxon>Hypocreales</taxon>
        <taxon>Nectriaceae</taxon>
        <taxon>Fusarium</taxon>
        <taxon>Fusarium fujikuroi species complex</taxon>
    </lineage>
</organism>
<protein>
    <submittedName>
        <fullName evidence="4">Positive activator of transcription</fullName>
    </submittedName>
</protein>
<dbReference type="OrthoDB" id="3990906at2759"/>
<keyword evidence="1" id="KW-0539">Nucleus</keyword>
<gene>
    <name evidence="4" type="ORF">FPHYL_1199</name>
</gene>
<dbReference type="GO" id="GO:0008270">
    <property type="term" value="F:zinc ion binding"/>
    <property type="evidence" value="ECO:0007669"/>
    <property type="project" value="InterPro"/>
</dbReference>
<feature type="domain" description="Xylanolytic transcriptional activator regulatory" evidence="3">
    <location>
        <begin position="297"/>
        <end position="370"/>
    </location>
</feature>